<dbReference type="SUPFAM" id="SSF51735">
    <property type="entry name" value="NAD(P)-binding Rossmann-fold domains"/>
    <property type="match status" value="1"/>
</dbReference>
<dbReference type="Proteomes" id="UP001165427">
    <property type="component" value="Unassembled WGS sequence"/>
</dbReference>
<keyword evidence="3 4" id="KW-0067">ATP-binding</keyword>
<dbReference type="GO" id="GO:0016874">
    <property type="term" value="F:ligase activity"/>
    <property type="evidence" value="ECO:0007669"/>
    <property type="project" value="UniProtKB-KW"/>
</dbReference>
<protein>
    <submittedName>
        <fullName evidence="6">Acetate--CoA ligase family protein</fullName>
    </submittedName>
</protein>
<evidence type="ECO:0000256" key="2">
    <source>
        <dbReference type="ARBA" id="ARBA00022741"/>
    </source>
</evidence>
<dbReference type="InterPro" id="IPR032875">
    <property type="entry name" value="Succ_CoA_lig_flav_dom"/>
</dbReference>
<organism evidence="6 7">
    <name type="scientific">Desulfatitalea alkaliphila</name>
    <dbReference type="NCBI Taxonomy" id="2929485"/>
    <lineage>
        <taxon>Bacteria</taxon>
        <taxon>Pseudomonadati</taxon>
        <taxon>Thermodesulfobacteriota</taxon>
        <taxon>Desulfobacteria</taxon>
        <taxon>Desulfobacterales</taxon>
        <taxon>Desulfosarcinaceae</taxon>
        <taxon>Desulfatitalea</taxon>
    </lineage>
</organism>
<dbReference type="InterPro" id="IPR003781">
    <property type="entry name" value="CoA-bd"/>
</dbReference>
<dbReference type="Gene3D" id="3.30.1490.20">
    <property type="entry name" value="ATP-grasp fold, A domain"/>
    <property type="match status" value="1"/>
</dbReference>
<dbReference type="Gene3D" id="3.30.470.20">
    <property type="entry name" value="ATP-grasp fold, B domain"/>
    <property type="match status" value="1"/>
</dbReference>
<dbReference type="InterPro" id="IPR016102">
    <property type="entry name" value="Succinyl-CoA_synth-like"/>
</dbReference>
<dbReference type="Pfam" id="PF13380">
    <property type="entry name" value="CoA_binding_2"/>
    <property type="match status" value="1"/>
</dbReference>
<dbReference type="InterPro" id="IPR036291">
    <property type="entry name" value="NAD(P)-bd_dom_sf"/>
</dbReference>
<name>A0AA41UKZ9_9BACT</name>
<dbReference type="SUPFAM" id="SSF56059">
    <property type="entry name" value="Glutathione synthetase ATP-binding domain-like"/>
    <property type="match status" value="1"/>
</dbReference>
<comment type="caution">
    <text evidence="6">The sequence shown here is derived from an EMBL/GenBank/DDBJ whole genome shotgun (WGS) entry which is preliminary data.</text>
</comment>
<feature type="domain" description="ATP-grasp" evidence="5">
    <location>
        <begin position="24"/>
        <end position="60"/>
    </location>
</feature>
<keyword evidence="2 4" id="KW-0547">Nucleotide-binding</keyword>
<dbReference type="InterPro" id="IPR011761">
    <property type="entry name" value="ATP-grasp"/>
</dbReference>
<dbReference type="GO" id="GO:0005524">
    <property type="term" value="F:ATP binding"/>
    <property type="evidence" value="ECO:0007669"/>
    <property type="project" value="UniProtKB-UniRule"/>
</dbReference>
<evidence type="ECO:0000313" key="6">
    <source>
        <dbReference type="EMBL" id="MCJ8502844.1"/>
    </source>
</evidence>
<evidence type="ECO:0000256" key="3">
    <source>
        <dbReference type="ARBA" id="ARBA00022840"/>
    </source>
</evidence>
<accession>A0AA41UKZ9</accession>
<evidence type="ECO:0000256" key="1">
    <source>
        <dbReference type="ARBA" id="ARBA00022598"/>
    </source>
</evidence>
<sequence length="734" mass="78671">MNTAHQIAEFRQAGRHTLNEAVSKQLLADYGIPVVRETVLHNADEACRHAAALGFPVVLKGVGDRLTHKTERNLVHIGLDSADAVREAFAAIRTAGGDDWQGCLLQPMVVGRRELVAGLFRDAQFGPVVMFGLGGIFTEAIGDVVFRIAPIDERQALQMAEELTAAAILEAFRGEAAVDRDQLATTLTGLSRLAMDHPQIAEVDINPLIVGADGRLTAVDALVVLTAAQSTPDPASPAPEARRQDAQAIIAALDRMCRPRSIAVVGASRPKPDGFPGMYGCIRNFGFPGNLYPINPNTPEIDGVQTYPDLVSLPEPVDLVVISVPGPRVPAALRDCVASGNQRVHIFSSGFKETGEPEGIRLQEELAAIAAEGALHVVGPNCMGIHVPASRLLTWVNASDISGPLAFVSQSGGHAQDFCNIAVRKFGLHFSKVFSYGNALTLDSTDFLAYLAQDDETRIIAMYLEGVKDGRLLREQVTAINRTKPIVILKGGMTASGARTVASHTGSMAGGEKIWRAFFRQTGAVPVATLDEMAEVAAALHYLPPCHGRNVAILGTGGGIGVAAADSCSRVGLALPALTDEMMQQLRRFIPPAGNMIRNPIDAHIVLLQLELLGPTLQLLAQADDLDMFVLSLHLDWLQNMEAGAHIDKIAAFVAHQARQYLNGKPLVVAWRQYQPNPAIQASRERLEATLKEAGVPVYEGLDRALSALAKTAAYHAFQKTAAGQSTSERQWDN</sequence>
<dbReference type="PANTHER" id="PTHR43334">
    <property type="entry name" value="ACETATE--COA LIGASE [ADP-FORMING]"/>
    <property type="match status" value="1"/>
</dbReference>
<dbReference type="Pfam" id="PF13607">
    <property type="entry name" value="Succ_CoA_lig"/>
    <property type="match status" value="1"/>
</dbReference>
<gene>
    <name evidence="6" type="ORF">MRX98_19870</name>
</gene>
<dbReference type="EMBL" id="JALJRB010000035">
    <property type="protein sequence ID" value="MCJ8502844.1"/>
    <property type="molecule type" value="Genomic_DNA"/>
</dbReference>
<dbReference type="InterPro" id="IPR013815">
    <property type="entry name" value="ATP_grasp_subdomain_1"/>
</dbReference>
<dbReference type="SUPFAM" id="SSF52210">
    <property type="entry name" value="Succinyl-CoA synthetase domains"/>
    <property type="match status" value="2"/>
</dbReference>
<evidence type="ECO:0000313" key="7">
    <source>
        <dbReference type="Proteomes" id="UP001165427"/>
    </source>
</evidence>
<evidence type="ECO:0000259" key="5">
    <source>
        <dbReference type="PROSITE" id="PS50975"/>
    </source>
</evidence>
<keyword evidence="1 6" id="KW-0436">Ligase</keyword>
<dbReference type="PROSITE" id="PS50975">
    <property type="entry name" value="ATP_GRASP"/>
    <property type="match status" value="1"/>
</dbReference>
<dbReference type="PANTHER" id="PTHR43334:SF1">
    <property type="entry name" value="3-HYDROXYPROPIONATE--COA LIGASE [ADP-FORMING]"/>
    <property type="match status" value="1"/>
</dbReference>
<dbReference type="Pfam" id="PF13549">
    <property type="entry name" value="ATP-grasp_5"/>
    <property type="match status" value="1"/>
</dbReference>
<keyword evidence="7" id="KW-1185">Reference proteome</keyword>
<dbReference type="InterPro" id="IPR051538">
    <property type="entry name" value="Acyl-CoA_Synth/Transferase"/>
</dbReference>
<dbReference type="GO" id="GO:0046872">
    <property type="term" value="F:metal ion binding"/>
    <property type="evidence" value="ECO:0007669"/>
    <property type="project" value="InterPro"/>
</dbReference>
<reference evidence="6" key="1">
    <citation type="submission" date="2022-04" db="EMBL/GenBank/DDBJ databases">
        <title>Desulfatitalea alkaliphila sp. nov., a novel anaerobic sulfate-reducing bacterium isolated from terrestrial mud volcano, Taman Peninsula, Russia.</title>
        <authorList>
            <person name="Khomyakova M.A."/>
            <person name="Merkel A.Y."/>
            <person name="Slobodkin A.I."/>
        </authorList>
    </citation>
    <scope>NUCLEOTIDE SEQUENCE</scope>
    <source>
        <strain evidence="6">M08but</strain>
    </source>
</reference>
<dbReference type="Gene3D" id="3.40.50.720">
    <property type="entry name" value="NAD(P)-binding Rossmann-like Domain"/>
    <property type="match status" value="1"/>
</dbReference>
<dbReference type="Gene3D" id="3.40.50.261">
    <property type="entry name" value="Succinyl-CoA synthetase domains"/>
    <property type="match status" value="2"/>
</dbReference>
<evidence type="ECO:0000256" key="4">
    <source>
        <dbReference type="PROSITE-ProRule" id="PRU00409"/>
    </source>
</evidence>
<dbReference type="RefSeq" id="WP_246914280.1">
    <property type="nucleotide sequence ID" value="NZ_JALJRB010000035.1"/>
</dbReference>
<dbReference type="SMART" id="SM00881">
    <property type="entry name" value="CoA_binding"/>
    <property type="match status" value="1"/>
</dbReference>
<dbReference type="AlphaFoldDB" id="A0AA41UKZ9"/>
<proteinExistence type="predicted"/>